<proteinExistence type="predicted"/>
<gene>
    <name evidence="1" type="ORF">LCGC14_2791040</name>
</gene>
<dbReference type="EMBL" id="LAZR01052113">
    <property type="protein sequence ID" value="KKK83671.1"/>
    <property type="molecule type" value="Genomic_DNA"/>
</dbReference>
<comment type="caution">
    <text evidence="1">The sequence shown here is derived from an EMBL/GenBank/DDBJ whole genome shotgun (WGS) entry which is preliminary data.</text>
</comment>
<organism evidence="1">
    <name type="scientific">marine sediment metagenome</name>
    <dbReference type="NCBI Taxonomy" id="412755"/>
    <lineage>
        <taxon>unclassified sequences</taxon>
        <taxon>metagenomes</taxon>
        <taxon>ecological metagenomes</taxon>
    </lineage>
</organism>
<sequence length="86" mass="9731">MVFERLTSKLASVPRLDGEDEDHCSPGVATALRDVDDHERSEDAWRRSEQHMRKAFDDAPIGMCLASLEPQSAGRFLRVNRALCEM</sequence>
<feature type="non-terminal residue" evidence="1">
    <location>
        <position position="86"/>
    </location>
</feature>
<name>A0A0F9BGV9_9ZZZZ</name>
<dbReference type="Gene3D" id="3.30.450.20">
    <property type="entry name" value="PAS domain"/>
    <property type="match status" value="1"/>
</dbReference>
<protein>
    <submittedName>
        <fullName evidence="1">Uncharacterized protein</fullName>
    </submittedName>
</protein>
<dbReference type="AlphaFoldDB" id="A0A0F9BGV9"/>
<accession>A0A0F9BGV9</accession>
<dbReference type="SUPFAM" id="SSF55785">
    <property type="entry name" value="PYP-like sensor domain (PAS domain)"/>
    <property type="match status" value="1"/>
</dbReference>
<evidence type="ECO:0000313" key="1">
    <source>
        <dbReference type="EMBL" id="KKK83671.1"/>
    </source>
</evidence>
<reference evidence="1" key="1">
    <citation type="journal article" date="2015" name="Nature">
        <title>Complex archaea that bridge the gap between prokaryotes and eukaryotes.</title>
        <authorList>
            <person name="Spang A."/>
            <person name="Saw J.H."/>
            <person name="Jorgensen S.L."/>
            <person name="Zaremba-Niedzwiedzka K."/>
            <person name="Martijn J."/>
            <person name="Lind A.E."/>
            <person name="van Eijk R."/>
            <person name="Schleper C."/>
            <person name="Guy L."/>
            <person name="Ettema T.J."/>
        </authorList>
    </citation>
    <scope>NUCLEOTIDE SEQUENCE</scope>
</reference>
<dbReference type="InterPro" id="IPR035965">
    <property type="entry name" value="PAS-like_dom_sf"/>
</dbReference>